<evidence type="ECO:0000313" key="2">
    <source>
        <dbReference type="EMBL" id="XBV87016.1"/>
    </source>
</evidence>
<dbReference type="AlphaFoldDB" id="A0AAU7UEP4"/>
<dbReference type="EMBL" id="CP158299">
    <property type="protein sequence ID" value="XBV87016.1"/>
    <property type="molecule type" value="Genomic_DNA"/>
</dbReference>
<evidence type="ECO:0008006" key="3">
    <source>
        <dbReference type="Google" id="ProtNLM"/>
    </source>
</evidence>
<dbReference type="InterPro" id="IPR011989">
    <property type="entry name" value="ARM-like"/>
</dbReference>
<reference evidence="2" key="1">
    <citation type="submission" date="2024-06" db="EMBL/GenBank/DDBJ databases">
        <title>Draft Genome Sequence of Deinococcus sonorensis Type Strain KR-87, a Biofilm Producing Representative of the Genus Deinococcus.</title>
        <authorList>
            <person name="Boren L.S."/>
            <person name="Grosso R.A."/>
            <person name="Hugenberg-Cox A.N."/>
            <person name="Hill J.T.E."/>
            <person name="Albert C.M."/>
            <person name="Tuohy J.M."/>
        </authorList>
    </citation>
    <scope>NUCLEOTIDE SEQUENCE</scope>
    <source>
        <strain evidence="2">KR-87</strain>
    </source>
</reference>
<protein>
    <recommendedName>
        <fullName evidence="3">Leucine rich repeat variant</fullName>
    </recommendedName>
</protein>
<accession>A0AAU7UEP4</accession>
<dbReference type="InterPro" id="IPR016024">
    <property type="entry name" value="ARM-type_fold"/>
</dbReference>
<dbReference type="RefSeq" id="WP_350245115.1">
    <property type="nucleotide sequence ID" value="NZ_CP158299.1"/>
</dbReference>
<proteinExistence type="predicted"/>
<gene>
    <name evidence="2" type="ORF">ABOD76_12125</name>
</gene>
<dbReference type="SUPFAM" id="SSF48371">
    <property type="entry name" value="ARM repeat"/>
    <property type="match status" value="2"/>
</dbReference>
<evidence type="ECO:0000256" key="1">
    <source>
        <dbReference type="SAM" id="MobiDB-lite"/>
    </source>
</evidence>
<organism evidence="2">
    <name type="scientific">Deinococcus sonorensis KR-87</name>
    <dbReference type="NCBI Taxonomy" id="694439"/>
    <lineage>
        <taxon>Bacteria</taxon>
        <taxon>Thermotogati</taxon>
        <taxon>Deinococcota</taxon>
        <taxon>Deinococci</taxon>
        <taxon>Deinococcales</taxon>
        <taxon>Deinococcaceae</taxon>
        <taxon>Deinococcus</taxon>
    </lineage>
</organism>
<feature type="region of interest" description="Disordered" evidence="1">
    <location>
        <begin position="148"/>
        <end position="178"/>
    </location>
</feature>
<dbReference type="Pfam" id="PF01816">
    <property type="entry name" value="LRV"/>
    <property type="match status" value="2"/>
</dbReference>
<dbReference type="KEGG" id="dsc:ABOD76_12125"/>
<dbReference type="Gene3D" id="1.25.10.10">
    <property type="entry name" value="Leucine-rich Repeat Variant"/>
    <property type="match status" value="2"/>
</dbReference>
<dbReference type="InterPro" id="IPR004830">
    <property type="entry name" value="LRR_variant"/>
</dbReference>
<feature type="compositionally biased region" description="Pro residues" evidence="1">
    <location>
        <begin position="152"/>
        <end position="164"/>
    </location>
</feature>
<sequence length="852" mass="95439">MASLTPLQELAQANPPSPARLVALATCPDARIREAARTHSTMPPLLKHLLESAEGRPSSLTPEQLDWLSQQGPWAADVAARNIHTTDRALRYLVMTGHSRSVLRHQRTRGTEWLLALARSDLSLAQYLSQDSSVPRMLRWRATGVLASHAPSAPPTTPSEPDPSPTVESVRRKLRSREPDVTYTDEEWQLVQEHVALQRTAAHARQVPLHWLTWLDEQHPYGQARETLLERLERCPASDSTFRQLIDSPDWVIRAAIARNPGLHPERRRQLSQDPDWWVRACVAENPNATPGDLQRLMEHEDQEVIRELVAAHPHAPTELLVTLAHDGEPSVRLQVARNPGTPPEALEQLATDPRVSVRAAVAAHPLTSEHTWPRLIADEQPRVSTVARLRRPLSKPELLAAVASRKRLMKLAVLSHPTLPPEVLEALATDRHPQIRAQAALHHDLPAEARQALASDPAPDVRRLALIADPEAAAATLAQVSRHDVRVRQALSRHPRTPADLLEQLSDDTFEDVRLSVILNPSAPKGALQRRLPEQPLRPVIRRHPLYGEVRAALHDMEYHEAKHPETSPEALSALAGSDSLGVRRQVARHRATAEDTLMALSGDVEVEVRQALVKRRQLSERLQRQLALDSDPTIRLALTKREDLEVEAITVMLRLPDQPEDILISLLRHPAIQAGQVSSLAQHREVVVRGNAAAHPLLPVEAQHHLANDTNDFVLGKLLSNPNLNSTTLQRLADRGHAPLAIIKHPQVTTSMLETLAYDEGYARLLRTRQFVNRLPPRVRDWGPLQGWLRRQGERASQRAFGKMNVLVAIIQHERSSEQAVRFARRLRHPEIQKALHERKLRLKTEGAHA</sequence>
<name>A0AAU7UEP4_9DEIO</name>